<dbReference type="Proteomes" id="UP000002487">
    <property type="component" value="Chromosome"/>
</dbReference>
<protein>
    <submittedName>
        <fullName evidence="1">Uncharacterized protein</fullName>
    </submittedName>
</protein>
<accession>Q8TN37</accession>
<sequence>MNYMSVIDEHILDQSKYIVDVALKLRNLDLEIAKNPNCYELKVRRFKVLEDLHDKTRSEMVQAAAELRRNRNIEHCADCMRCDYYKEFV</sequence>
<evidence type="ECO:0000313" key="2">
    <source>
        <dbReference type="Proteomes" id="UP000002487"/>
    </source>
</evidence>
<dbReference type="KEGG" id="mac:MA_2456"/>
<dbReference type="AlphaFoldDB" id="Q8TN37"/>
<name>Q8TN37_METAC</name>
<proteinExistence type="predicted"/>
<dbReference type="EMBL" id="AE010299">
    <property type="protein sequence ID" value="AAM05842.1"/>
    <property type="molecule type" value="Genomic_DNA"/>
</dbReference>
<gene>
    <name evidence="1" type="ordered locus">MA_2456</name>
</gene>
<keyword evidence="2" id="KW-1185">Reference proteome</keyword>
<organism evidence="1 2">
    <name type="scientific">Methanosarcina acetivorans (strain ATCC 35395 / DSM 2834 / JCM 12185 / C2A)</name>
    <dbReference type="NCBI Taxonomy" id="188937"/>
    <lineage>
        <taxon>Archaea</taxon>
        <taxon>Methanobacteriati</taxon>
        <taxon>Methanobacteriota</taxon>
        <taxon>Stenosarchaea group</taxon>
        <taxon>Methanomicrobia</taxon>
        <taxon>Methanosarcinales</taxon>
        <taxon>Methanosarcinaceae</taxon>
        <taxon>Methanosarcina</taxon>
    </lineage>
</organism>
<dbReference type="InParanoid" id="Q8TN37"/>
<reference evidence="1 2" key="1">
    <citation type="journal article" date="2002" name="Genome Res.">
        <title>The genome of Methanosarcina acetivorans reveals extensive metabolic and physiological diversity.</title>
        <authorList>
            <person name="Galagan J.E."/>
            <person name="Nusbaum C."/>
            <person name="Roy A."/>
            <person name="Endrizzi M.G."/>
            <person name="Macdonald P."/>
            <person name="FitzHugh W."/>
            <person name="Calvo S."/>
            <person name="Engels R."/>
            <person name="Smirnov S."/>
            <person name="Atnoor D."/>
            <person name="Brown A."/>
            <person name="Allen N."/>
            <person name="Naylor J."/>
            <person name="Stange-Thomann N."/>
            <person name="DeArellano K."/>
            <person name="Johnson R."/>
            <person name="Linton L."/>
            <person name="McEwan P."/>
            <person name="McKernan K."/>
            <person name="Talamas J."/>
            <person name="Tirrell A."/>
            <person name="Ye W."/>
            <person name="Zimmer A."/>
            <person name="Barber R.D."/>
            <person name="Cann I."/>
            <person name="Graham D.E."/>
            <person name="Grahame D.A."/>
            <person name="Guss A."/>
            <person name="Hedderich R."/>
            <person name="Ingram-Smith C."/>
            <person name="Kuettner C.H."/>
            <person name="Krzycki J.A."/>
            <person name="Leigh J.A."/>
            <person name="Li W."/>
            <person name="Liu J."/>
            <person name="Mukhopadhyay B."/>
            <person name="Reeve J.N."/>
            <person name="Smith K."/>
            <person name="Springer T.A."/>
            <person name="Umayam L.A."/>
            <person name="White O."/>
            <person name="White R.H."/>
            <person name="de Macario E.C."/>
            <person name="Ferry J.G."/>
            <person name="Jarrell K.F."/>
            <person name="Jing H."/>
            <person name="Macario A.J.L."/>
            <person name="Paulsen I."/>
            <person name="Pritchett M."/>
            <person name="Sowers K.R."/>
            <person name="Swanson R.V."/>
            <person name="Zinder S.H."/>
            <person name="Lander E."/>
            <person name="Metcalf W.W."/>
            <person name="Birren B."/>
        </authorList>
    </citation>
    <scope>NUCLEOTIDE SEQUENCE [LARGE SCALE GENOMIC DNA]</scope>
    <source>
        <strain evidence="2">ATCC 35395 / DSM 2834 / JCM 12185 / C2A</strain>
    </source>
</reference>
<dbReference type="EnsemblBacteria" id="AAM05842">
    <property type="protein sequence ID" value="AAM05842"/>
    <property type="gene ID" value="MA_2456"/>
</dbReference>
<evidence type="ECO:0000313" key="1">
    <source>
        <dbReference type="EMBL" id="AAM05842.1"/>
    </source>
</evidence>
<dbReference type="HOGENOM" id="CLU_2490516_0_0_2"/>